<feature type="transmembrane region" description="Helical" evidence="6">
    <location>
        <begin position="225"/>
        <end position="242"/>
    </location>
</feature>
<feature type="transmembrane region" description="Helical" evidence="6">
    <location>
        <begin position="425"/>
        <end position="446"/>
    </location>
</feature>
<evidence type="ECO:0000313" key="8">
    <source>
        <dbReference type="Proteomes" id="UP000377595"/>
    </source>
</evidence>
<comment type="subcellular location">
    <subcellularLocation>
        <location evidence="1">Cell membrane</location>
        <topology evidence="1">Multi-pass membrane protein</topology>
    </subcellularLocation>
</comment>
<keyword evidence="3 6" id="KW-0812">Transmembrane</keyword>
<evidence type="ECO:0000256" key="4">
    <source>
        <dbReference type="ARBA" id="ARBA00022989"/>
    </source>
</evidence>
<proteinExistence type="predicted"/>
<feature type="transmembrane region" description="Helical" evidence="6">
    <location>
        <begin position="167"/>
        <end position="187"/>
    </location>
</feature>
<comment type="caution">
    <text evidence="7">The sequence shown here is derived from an EMBL/GenBank/DDBJ whole genome shotgun (WGS) entry which is preliminary data.</text>
</comment>
<evidence type="ECO:0000256" key="3">
    <source>
        <dbReference type="ARBA" id="ARBA00022692"/>
    </source>
</evidence>
<name>A0A5M3XHM6_9ACTN</name>
<dbReference type="AlphaFoldDB" id="A0A5M3XHM6"/>
<keyword evidence="5 6" id="KW-0472">Membrane</keyword>
<protein>
    <submittedName>
        <fullName evidence="7">Uncharacterized protein</fullName>
    </submittedName>
</protein>
<keyword evidence="2" id="KW-1003">Cell membrane</keyword>
<dbReference type="InterPro" id="IPR050833">
    <property type="entry name" value="Poly_Biosynth_Transport"/>
</dbReference>
<organism evidence="7 8">
    <name type="scientific">Acrocarpospora pleiomorpha</name>
    <dbReference type="NCBI Taxonomy" id="90975"/>
    <lineage>
        <taxon>Bacteria</taxon>
        <taxon>Bacillati</taxon>
        <taxon>Actinomycetota</taxon>
        <taxon>Actinomycetes</taxon>
        <taxon>Streptosporangiales</taxon>
        <taxon>Streptosporangiaceae</taxon>
        <taxon>Acrocarpospora</taxon>
    </lineage>
</organism>
<reference evidence="7 8" key="1">
    <citation type="submission" date="2019-10" db="EMBL/GenBank/DDBJ databases">
        <title>Whole genome shotgun sequence of Acrocarpospora pleiomorpha NBRC 16267.</title>
        <authorList>
            <person name="Ichikawa N."/>
            <person name="Kimura A."/>
            <person name="Kitahashi Y."/>
            <person name="Komaki H."/>
            <person name="Oguchi A."/>
        </authorList>
    </citation>
    <scope>NUCLEOTIDE SEQUENCE [LARGE SCALE GENOMIC DNA]</scope>
    <source>
        <strain evidence="7 8">NBRC 16267</strain>
    </source>
</reference>
<evidence type="ECO:0000256" key="5">
    <source>
        <dbReference type="ARBA" id="ARBA00023136"/>
    </source>
</evidence>
<evidence type="ECO:0000256" key="2">
    <source>
        <dbReference type="ARBA" id="ARBA00022475"/>
    </source>
</evidence>
<feature type="transmembrane region" description="Helical" evidence="6">
    <location>
        <begin position="84"/>
        <end position="109"/>
    </location>
</feature>
<feature type="transmembrane region" description="Helical" evidence="6">
    <location>
        <begin position="280"/>
        <end position="303"/>
    </location>
</feature>
<feature type="transmembrane region" description="Helical" evidence="6">
    <location>
        <begin position="358"/>
        <end position="379"/>
    </location>
</feature>
<keyword evidence="8" id="KW-1185">Reference proteome</keyword>
<feature type="transmembrane region" description="Helical" evidence="6">
    <location>
        <begin position="685"/>
        <end position="707"/>
    </location>
</feature>
<dbReference type="GO" id="GO:0005886">
    <property type="term" value="C:plasma membrane"/>
    <property type="evidence" value="ECO:0007669"/>
    <property type="project" value="UniProtKB-SubCell"/>
</dbReference>
<sequence length="734" mass="76449">MAKNGLKSLAGFADQAVASATNVALTVVVAREVDPWTLGAFAVAYTLYLVAVGFSRAVASEPLLVRFSHVPADRHREGARGSTGVAIIIGVLGGLGMVAVALLVGGAIADAVVPLGLFLPALLLKDAWRFVFLAAGRPGQAIVNDLVWALAQVVCVGGVMVSGEPGVGWFVAAWGASAVVACVAGAVQARLAPSPWRAGRWLREHRDLLPSYTVDFVARAGGRNLTLLAVGWVGGLPALAAIRAAEVLFGGLNVVLQAGYLVAIPQAVGAFRKSTAALRTAVFAQSGLLVLLSLAYSAVILLIPDAWGRALVGQTWSIAEEVLLAQALLYTGIAAITGPVVGLRALGDARRSAGVRLMLVPLYIVSSVAGASLAGAAGAVLGLGLAHLAGLILWIAQFRTLLHIPPSLQGTPMELNEYGRRHRGILAPLLLVPLVAAGAGLGWAAIQPATYRHVTELQIPAPSDTASAATAEQSVATFRSLISSPSVVNAVARDTGVDVALIRAGLTTERPSEEKERGNVVQVVFTGDDPKTAPRVTSVAAVTAANELLGPNIERARSNVEGAQAAADERAKAVSDAMATNGLVPDRYRVLLGEITRLKTELIAPSGNRRRGVIARALREREAEQKSIAGQVVPFMMLQNRADQANRSLIDTTTKLREVEARLSQARASIVPLTGEAEAIAKSPIMIRAAAMGAGIGVLLAIVALGLRELLRPTRRGRGDELVPTPSHQLPERV</sequence>
<dbReference type="EMBL" id="BLAF01000007">
    <property type="protein sequence ID" value="GES18533.1"/>
    <property type="molecule type" value="Genomic_DNA"/>
</dbReference>
<accession>A0A5M3XHM6</accession>
<evidence type="ECO:0000256" key="6">
    <source>
        <dbReference type="SAM" id="Phobius"/>
    </source>
</evidence>
<gene>
    <name evidence="7" type="ORF">Aple_014280</name>
</gene>
<feature type="transmembrane region" description="Helical" evidence="6">
    <location>
        <begin position="36"/>
        <end position="59"/>
    </location>
</feature>
<dbReference type="CDD" id="cd13126">
    <property type="entry name" value="MATE_like_11"/>
    <property type="match status" value="1"/>
</dbReference>
<feature type="transmembrane region" description="Helical" evidence="6">
    <location>
        <begin position="323"/>
        <end position="346"/>
    </location>
</feature>
<feature type="transmembrane region" description="Helical" evidence="6">
    <location>
        <begin position="142"/>
        <end position="161"/>
    </location>
</feature>
<feature type="transmembrane region" description="Helical" evidence="6">
    <location>
        <begin position="248"/>
        <end position="268"/>
    </location>
</feature>
<dbReference type="OrthoDB" id="3701119at2"/>
<keyword evidence="4 6" id="KW-1133">Transmembrane helix</keyword>
<dbReference type="PANTHER" id="PTHR30250">
    <property type="entry name" value="PST FAMILY PREDICTED COLANIC ACID TRANSPORTER"/>
    <property type="match status" value="1"/>
</dbReference>
<evidence type="ECO:0000256" key="1">
    <source>
        <dbReference type="ARBA" id="ARBA00004651"/>
    </source>
</evidence>
<dbReference type="RefSeq" id="WP_155343650.1">
    <property type="nucleotide sequence ID" value="NZ_BAAAHM010000010.1"/>
</dbReference>
<feature type="transmembrane region" description="Helical" evidence="6">
    <location>
        <begin position="115"/>
        <end position="135"/>
    </location>
</feature>
<dbReference type="Proteomes" id="UP000377595">
    <property type="component" value="Unassembled WGS sequence"/>
</dbReference>
<dbReference type="PANTHER" id="PTHR30250:SF26">
    <property type="entry name" value="PSMA PROTEIN"/>
    <property type="match status" value="1"/>
</dbReference>
<evidence type="ECO:0000313" key="7">
    <source>
        <dbReference type="EMBL" id="GES18533.1"/>
    </source>
</evidence>